<sequence>MCLMRESLAFLGLKPLMDIEDWDTDLAVVGAARQLCRHTDNLKPYLGIQADSMMLSSPGSNISCGYKMARGQVLTTGYTREIPHTIFPTVVLTVSVLL</sequence>
<reference evidence="1 2" key="1">
    <citation type="journal article" date="2012" name="BMC Genomics">
        <title>Comparative genomics of the white-rot fungi, Phanerochaete carnosa and P. chrysosporium, to elucidate the genetic basis of the distinct wood types they colonize.</title>
        <authorList>
            <person name="Suzuki H."/>
            <person name="MacDonald J."/>
            <person name="Syed K."/>
            <person name="Salamov A."/>
            <person name="Hori C."/>
            <person name="Aerts A."/>
            <person name="Henrissat B."/>
            <person name="Wiebenga A."/>
            <person name="vanKuyk P.A."/>
            <person name="Barry K."/>
            <person name="Lindquist E."/>
            <person name="LaButti K."/>
            <person name="Lapidus A."/>
            <person name="Lucas S."/>
            <person name="Coutinho P."/>
            <person name="Gong Y."/>
            <person name="Samejima M."/>
            <person name="Mahadevan R."/>
            <person name="Abou-Zaid M."/>
            <person name="de Vries R.P."/>
            <person name="Igarashi K."/>
            <person name="Yadav J.S."/>
            <person name="Grigoriev I.V."/>
            <person name="Master E.R."/>
        </authorList>
    </citation>
    <scope>NUCLEOTIDE SEQUENCE [LARGE SCALE GENOMIC DNA]</scope>
    <source>
        <strain evidence="1 2">HHB-10118-sp</strain>
    </source>
</reference>
<dbReference type="RefSeq" id="XP_007392807.1">
    <property type="nucleotide sequence ID" value="XM_007392745.1"/>
</dbReference>
<evidence type="ECO:0000313" key="2">
    <source>
        <dbReference type="Proteomes" id="UP000008370"/>
    </source>
</evidence>
<dbReference type="InParanoid" id="K5V4C6"/>
<dbReference type="Proteomes" id="UP000008370">
    <property type="component" value="Unassembled WGS sequence"/>
</dbReference>
<dbReference type="EMBL" id="JH930470">
    <property type="protein sequence ID" value="EKM57456.1"/>
    <property type="molecule type" value="Genomic_DNA"/>
</dbReference>
<proteinExistence type="predicted"/>
<dbReference type="AlphaFoldDB" id="K5V4C6"/>
<dbReference type="GeneID" id="18908432"/>
<organism evidence="1 2">
    <name type="scientific">Phanerochaete carnosa (strain HHB-10118-sp)</name>
    <name type="common">White-rot fungus</name>
    <name type="synonym">Peniophora carnosa</name>
    <dbReference type="NCBI Taxonomy" id="650164"/>
    <lineage>
        <taxon>Eukaryota</taxon>
        <taxon>Fungi</taxon>
        <taxon>Dikarya</taxon>
        <taxon>Basidiomycota</taxon>
        <taxon>Agaricomycotina</taxon>
        <taxon>Agaricomycetes</taxon>
        <taxon>Polyporales</taxon>
        <taxon>Phanerochaetaceae</taxon>
        <taxon>Phanerochaete</taxon>
    </lineage>
</organism>
<protein>
    <submittedName>
        <fullName evidence="1">Uncharacterized protein</fullName>
    </submittedName>
</protein>
<keyword evidence="2" id="KW-1185">Reference proteome</keyword>
<gene>
    <name evidence="1" type="ORF">PHACADRAFT_138623</name>
</gene>
<evidence type="ECO:0000313" key="1">
    <source>
        <dbReference type="EMBL" id="EKM57456.1"/>
    </source>
</evidence>
<accession>K5V4C6</accession>
<dbReference type="KEGG" id="pco:PHACADRAFT_138623"/>
<dbReference type="HOGENOM" id="CLU_2334334_0_0_1"/>
<name>K5V4C6_PHACS</name>